<proteinExistence type="predicted"/>
<evidence type="ECO:0000313" key="3">
    <source>
        <dbReference type="Proteomes" id="UP000254512"/>
    </source>
</evidence>
<sequence>MADILPVLGASAVTGLLSSVLTVVALKVDVRWMKEKLNDHEQRLRKLESQGV</sequence>
<accession>A0A377HMY5</accession>
<keyword evidence="1" id="KW-1133">Transmembrane helix</keyword>
<organism evidence="2 3">
    <name type="scientific">Grimontia hollisae</name>
    <name type="common">Vibrio hollisae</name>
    <dbReference type="NCBI Taxonomy" id="673"/>
    <lineage>
        <taxon>Bacteria</taxon>
        <taxon>Pseudomonadati</taxon>
        <taxon>Pseudomonadota</taxon>
        <taxon>Gammaproteobacteria</taxon>
        <taxon>Vibrionales</taxon>
        <taxon>Vibrionaceae</taxon>
        <taxon>Grimontia</taxon>
    </lineage>
</organism>
<keyword evidence="1" id="KW-0472">Membrane</keyword>
<evidence type="ECO:0000313" key="2">
    <source>
        <dbReference type="EMBL" id="STO57464.1"/>
    </source>
</evidence>
<dbReference type="AlphaFoldDB" id="A0A377HMY5"/>
<protein>
    <submittedName>
        <fullName evidence="2">Uncharacterized protein</fullName>
    </submittedName>
</protein>
<keyword evidence="1" id="KW-0812">Transmembrane</keyword>
<name>A0A377HMY5_GRIHO</name>
<gene>
    <name evidence="2" type="ORF">NCTC11645_01856</name>
</gene>
<dbReference type="EMBL" id="UGHD01000002">
    <property type="protein sequence ID" value="STO57464.1"/>
    <property type="molecule type" value="Genomic_DNA"/>
</dbReference>
<feature type="transmembrane region" description="Helical" evidence="1">
    <location>
        <begin position="6"/>
        <end position="26"/>
    </location>
</feature>
<dbReference type="RefSeq" id="WP_181897511.1">
    <property type="nucleotide sequence ID" value="NZ_UGHD01000002.1"/>
</dbReference>
<evidence type="ECO:0000256" key="1">
    <source>
        <dbReference type="SAM" id="Phobius"/>
    </source>
</evidence>
<dbReference type="Proteomes" id="UP000254512">
    <property type="component" value="Unassembled WGS sequence"/>
</dbReference>
<reference evidence="2 3" key="1">
    <citation type="submission" date="2018-06" db="EMBL/GenBank/DDBJ databases">
        <authorList>
            <consortium name="Pathogen Informatics"/>
            <person name="Doyle S."/>
        </authorList>
    </citation>
    <scope>NUCLEOTIDE SEQUENCE [LARGE SCALE GENOMIC DNA]</scope>
    <source>
        <strain evidence="2 3">NCTC11645</strain>
    </source>
</reference>